<evidence type="ECO:0000313" key="1">
    <source>
        <dbReference type="EMBL" id="GME48444.1"/>
    </source>
</evidence>
<accession>A0ACB5SM63</accession>
<organism evidence="1 2">
    <name type="scientific">Neofusicoccum parvum</name>
    <dbReference type="NCBI Taxonomy" id="310453"/>
    <lineage>
        <taxon>Eukaryota</taxon>
        <taxon>Fungi</taxon>
        <taxon>Dikarya</taxon>
        <taxon>Ascomycota</taxon>
        <taxon>Pezizomycotina</taxon>
        <taxon>Dothideomycetes</taxon>
        <taxon>Dothideomycetes incertae sedis</taxon>
        <taxon>Botryosphaeriales</taxon>
        <taxon>Botryosphaeriaceae</taxon>
        <taxon>Neofusicoccum</taxon>
    </lineage>
</organism>
<keyword evidence="2" id="KW-1185">Reference proteome</keyword>
<dbReference type="Proteomes" id="UP001165186">
    <property type="component" value="Unassembled WGS sequence"/>
</dbReference>
<comment type="caution">
    <text evidence="1">The sequence shown here is derived from an EMBL/GenBank/DDBJ whole genome shotgun (WGS) entry which is preliminary data.</text>
</comment>
<sequence length="360" mass="38261">MPSIIQPNTRPKVLVLGSPKYAGDDFLAEFQKSHDVTTINPPTRAALLATLPATTATHGPFAAVIARVDPAPYDPFDAALLAPLLPHLRLLASAQAGHDAFDLPLLTRRRVWFCNSRDAVADATADVALLLLLAVVRDAVGAAGALRGGRWRGGVAPTADVADVVVGVVGMGAVGRAFARRVVRGLGGRVVYWTRAGRVAGEVERAVVGEEGEGMLRCCGSLGELLAVADVVSLHVPLSEGTKGLVGREELAMMKRGSYLLNTARGGVVDEEALIEALESGHVRRAGLDVFEGEEDGGKGIREYWLKSDKVVVLPHMGGLTERALGKAQRECFENVRRFFETGRPVAPVNEVDELSEKGK</sequence>
<protein>
    <submittedName>
        <fullName evidence="1">Glycerate-and formate-dehydrogenase</fullName>
    </submittedName>
</protein>
<dbReference type="EMBL" id="BSXG01000141">
    <property type="protein sequence ID" value="GME48444.1"/>
    <property type="molecule type" value="Genomic_DNA"/>
</dbReference>
<name>A0ACB5SM63_9PEZI</name>
<gene>
    <name evidence="1" type="primary">g10622</name>
    <name evidence="1" type="ORF">NpPPO83_00010622</name>
</gene>
<reference evidence="1" key="1">
    <citation type="submission" date="2024-09" db="EMBL/GenBank/DDBJ databases">
        <title>Draft Genome Sequences of Neofusicoccum parvum.</title>
        <authorList>
            <person name="Ashida A."/>
            <person name="Camagna M."/>
            <person name="Tanaka A."/>
            <person name="Takemoto D."/>
        </authorList>
    </citation>
    <scope>NUCLEOTIDE SEQUENCE</scope>
    <source>
        <strain evidence="1">PPO83</strain>
    </source>
</reference>
<evidence type="ECO:0000313" key="2">
    <source>
        <dbReference type="Proteomes" id="UP001165186"/>
    </source>
</evidence>
<proteinExistence type="predicted"/>